<name>A0A811U135_CERCA</name>
<dbReference type="OrthoDB" id="298344at2759"/>
<dbReference type="AlphaFoldDB" id="A0A811U135"/>
<evidence type="ECO:0000313" key="3">
    <source>
        <dbReference type="Proteomes" id="UP000606786"/>
    </source>
</evidence>
<dbReference type="CDD" id="cd15538">
    <property type="entry name" value="PHD_PRKCBP1"/>
    <property type="match status" value="1"/>
</dbReference>
<dbReference type="EMBL" id="CAJHJT010000001">
    <property type="protein sequence ID" value="CAD6991193.1"/>
    <property type="molecule type" value="Genomic_DNA"/>
</dbReference>
<feature type="region of interest" description="Disordered" evidence="1">
    <location>
        <begin position="31"/>
        <end position="63"/>
    </location>
</feature>
<feature type="compositionally biased region" description="Polar residues" evidence="1">
    <location>
        <begin position="31"/>
        <end position="40"/>
    </location>
</feature>
<accession>A0A811U135</accession>
<keyword evidence="3" id="KW-1185">Reference proteome</keyword>
<feature type="compositionally biased region" description="Acidic residues" evidence="1">
    <location>
        <begin position="41"/>
        <end position="56"/>
    </location>
</feature>
<dbReference type="InterPro" id="IPR011011">
    <property type="entry name" value="Znf_FYVE_PHD"/>
</dbReference>
<comment type="caution">
    <text evidence="2">The sequence shown here is derived from an EMBL/GenBank/DDBJ whole genome shotgun (WGS) entry which is preliminary data.</text>
</comment>
<evidence type="ECO:0000256" key="1">
    <source>
        <dbReference type="SAM" id="MobiDB-lite"/>
    </source>
</evidence>
<reference evidence="2" key="1">
    <citation type="submission" date="2020-11" db="EMBL/GenBank/DDBJ databases">
        <authorList>
            <person name="Whitehead M."/>
        </authorList>
    </citation>
    <scope>NUCLEOTIDE SEQUENCE</scope>
    <source>
        <strain evidence="2">EGII</strain>
    </source>
</reference>
<feature type="region of interest" description="Disordered" evidence="1">
    <location>
        <begin position="375"/>
        <end position="394"/>
    </location>
</feature>
<feature type="region of interest" description="Disordered" evidence="1">
    <location>
        <begin position="254"/>
        <end position="359"/>
    </location>
</feature>
<proteinExistence type="predicted"/>
<gene>
    <name evidence="2" type="ORF">CCAP1982_LOCUS131</name>
</gene>
<sequence length="530" mass="58549">MEPNILASEDSIDSIPGPTYERIIVTKSSLKSGATNSTSIAEDEDVEMEGEEYSEGNEDHIDPVQIQNGRGELERDQADVEGDDGSFLEDDCGERDDYKENEHQMEQVELNALEVAAVAAAAATELPSEQASNKSVVVDKKTPIAEEPAVDHARICPMPVQIVSGLIVKPNILPMKTKSNKIIMAPQINDQAAEGSTGAILCSSTGQPSNSGHKIVVSLNEGKLPDSLQQQQMHAFWLGARSVNESKVLSEFVTDPVRKRQKNAPKDSTEQTIPQQQQQNNHHHHHHHHHHGEKHRKSGKFAPLKDDSGSSNSSILARRSRSKSVNRKSEDILDASGGKLNRWPSDEKMLKRTNMRSQNSEFVQKQMEFLSRVKHDEGEVSSEADDGERSFVNGGEEDDLNLVVEQNAMNECNVSAVGLVGSMNSLSDVSLERECVGNIGTSPKVDSVEARLLTYWAPPPKRGWDCFCWKCRECVDLFPCSKCVRCFHCTCIKVTSAKLDDTWVCPECLNVDNVLNGPKRNSKDVLNKTT</sequence>
<dbReference type="Proteomes" id="UP000606786">
    <property type="component" value="Unassembled WGS sequence"/>
</dbReference>
<dbReference type="InterPro" id="IPR044075">
    <property type="entry name" value="PRKCBP1_PHD"/>
</dbReference>
<organism evidence="2 3">
    <name type="scientific">Ceratitis capitata</name>
    <name type="common">Mediterranean fruit fly</name>
    <name type="synonym">Tephritis capitata</name>
    <dbReference type="NCBI Taxonomy" id="7213"/>
    <lineage>
        <taxon>Eukaryota</taxon>
        <taxon>Metazoa</taxon>
        <taxon>Ecdysozoa</taxon>
        <taxon>Arthropoda</taxon>
        <taxon>Hexapoda</taxon>
        <taxon>Insecta</taxon>
        <taxon>Pterygota</taxon>
        <taxon>Neoptera</taxon>
        <taxon>Endopterygota</taxon>
        <taxon>Diptera</taxon>
        <taxon>Brachycera</taxon>
        <taxon>Muscomorpha</taxon>
        <taxon>Tephritoidea</taxon>
        <taxon>Tephritidae</taxon>
        <taxon>Ceratitis</taxon>
        <taxon>Ceratitis</taxon>
    </lineage>
</organism>
<dbReference type="SUPFAM" id="SSF57903">
    <property type="entry name" value="FYVE/PHD zinc finger"/>
    <property type="match status" value="1"/>
</dbReference>
<feature type="compositionally biased region" description="Basic residues" evidence="1">
    <location>
        <begin position="281"/>
        <end position="299"/>
    </location>
</feature>
<protein>
    <submittedName>
        <fullName evidence="2">(Mediterranean fruit fly) hypothetical protein</fullName>
    </submittedName>
</protein>
<evidence type="ECO:0000313" key="2">
    <source>
        <dbReference type="EMBL" id="CAD6991193.1"/>
    </source>
</evidence>